<reference evidence="2" key="1">
    <citation type="journal article" date="2020" name="Fungal Divers.">
        <title>Resolving the Mortierellaceae phylogeny through synthesis of multi-gene phylogenetics and phylogenomics.</title>
        <authorList>
            <person name="Vandepol N."/>
            <person name="Liber J."/>
            <person name="Desiro A."/>
            <person name="Na H."/>
            <person name="Kennedy M."/>
            <person name="Barry K."/>
            <person name="Grigoriev I.V."/>
            <person name="Miller A.N."/>
            <person name="O'Donnell K."/>
            <person name="Stajich J.E."/>
            <person name="Bonito G."/>
        </authorList>
    </citation>
    <scope>NUCLEOTIDE SEQUENCE</scope>
    <source>
        <strain evidence="2">KOD1015</strain>
    </source>
</reference>
<comment type="caution">
    <text evidence="2">The sequence shown here is derived from an EMBL/GenBank/DDBJ whole genome shotgun (WGS) entry which is preliminary data.</text>
</comment>
<dbReference type="PROSITE" id="PS50507">
    <property type="entry name" value="RDRP_SSRNA_POS"/>
    <property type="match status" value="1"/>
</dbReference>
<feature type="domain" description="RdRp catalytic" evidence="1">
    <location>
        <begin position="301"/>
        <end position="433"/>
    </location>
</feature>
<dbReference type="GO" id="GO:0006351">
    <property type="term" value="P:DNA-templated transcription"/>
    <property type="evidence" value="ECO:0007669"/>
    <property type="project" value="InterPro"/>
</dbReference>
<dbReference type="EMBL" id="JAABOA010000407">
    <property type="protein sequence ID" value="KAF9584459.1"/>
    <property type="molecule type" value="Genomic_DNA"/>
</dbReference>
<dbReference type="Proteomes" id="UP000780801">
    <property type="component" value="Unassembled WGS sequence"/>
</dbReference>
<dbReference type="InterPro" id="IPR007094">
    <property type="entry name" value="RNA-dir_pol_PSvirus"/>
</dbReference>
<keyword evidence="3" id="KW-1185">Reference proteome</keyword>
<evidence type="ECO:0000313" key="2">
    <source>
        <dbReference type="EMBL" id="KAF9584459.1"/>
    </source>
</evidence>
<dbReference type="GO" id="GO:0003723">
    <property type="term" value="F:RNA binding"/>
    <property type="evidence" value="ECO:0007669"/>
    <property type="project" value="InterPro"/>
</dbReference>
<dbReference type="SUPFAM" id="SSF56672">
    <property type="entry name" value="DNA/RNA polymerases"/>
    <property type="match status" value="1"/>
</dbReference>
<gene>
    <name evidence="2" type="ORF">BGW38_006380</name>
</gene>
<organism evidence="2 3">
    <name type="scientific">Lunasporangiospora selenospora</name>
    <dbReference type="NCBI Taxonomy" id="979761"/>
    <lineage>
        <taxon>Eukaryota</taxon>
        <taxon>Fungi</taxon>
        <taxon>Fungi incertae sedis</taxon>
        <taxon>Mucoromycota</taxon>
        <taxon>Mortierellomycotina</taxon>
        <taxon>Mortierellomycetes</taxon>
        <taxon>Mortierellales</taxon>
        <taxon>Mortierellaceae</taxon>
        <taxon>Lunasporangiospora</taxon>
    </lineage>
</organism>
<proteinExistence type="predicted"/>
<protein>
    <recommendedName>
        <fullName evidence="1">RdRp catalytic domain-containing protein</fullName>
    </recommendedName>
</protein>
<evidence type="ECO:0000259" key="1">
    <source>
        <dbReference type="PROSITE" id="PS50507"/>
    </source>
</evidence>
<dbReference type="GO" id="GO:0003968">
    <property type="term" value="F:RNA-directed RNA polymerase activity"/>
    <property type="evidence" value="ECO:0007669"/>
    <property type="project" value="InterPro"/>
</dbReference>
<dbReference type="AlphaFoldDB" id="A0A9P6FZT9"/>
<evidence type="ECO:0000313" key="3">
    <source>
        <dbReference type="Proteomes" id="UP000780801"/>
    </source>
</evidence>
<name>A0A9P6FZT9_9FUNG</name>
<accession>A0A9P6FZT9</accession>
<dbReference type="OrthoDB" id="2316909at2759"/>
<sequence length="603" mass="70270">MDGSRPPQFSEEQIMEALDTLPVINYRYHYPQNRGYRRPHKTPPLFDPEELKRIRMELVQKFNLFTFHNNAQFYKPMDKIIDMIEKDPFILSFSSIQSPPLPLDVDLSRIDYIKSCSLIQMRHLELFNRRPREIPSQYVEPFRRAVQHVAALLELPKKLPMPTEDSLQEVRYDGSKFSGLFYARQGMKSRKDAHNEAMRDGRLVWKTLLRGKRVSPHDTRLGGKGKLVTKDKDTHGKIGDDGGLSMGRLILMLSHRDLLILGALEQPLTHQYLESNYPINIGQSWYYGGSAAFVNKIARHSIYHCFDSKKFDASIDPWLVREALLVLRNQFEDGMNPKYDTLWEFVYESLVDVIICRDDGIRMQKHVGTTSGNCFNTLVQSIITLFLGYTALIAKANERYGHFGAEMVLSQSVIEALGDDMVMALESPWSYLTKETLAGVVQDCFNIDWSGKKSFSTGRLTDDSTPETIPFRGVQFLGMYFRWQLWSEEKYAPKVIVPYRPFHESYLSLLFPKYGEYSIEHSWLRAIGIYYNAAGNTTTQEWLEKYLDYLESLDFLAPEKWPPHMEKLVTKDFWDIGIEAPRPRRISKEQWYRFACFQKVEDW</sequence>
<dbReference type="InterPro" id="IPR043502">
    <property type="entry name" value="DNA/RNA_pol_sf"/>
</dbReference>
<dbReference type="InterPro" id="IPR001205">
    <property type="entry name" value="RNA-dir_pol_C"/>
</dbReference>
<dbReference type="GO" id="GO:0039694">
    <property type="term" value="P:viral RNA genome replication"/>
    <property type="evidence" value="ECO:0007669"/>
    <property type="project" value="InterPro"/>
</dbReference>
<dbReference type="Pfam" id="PF00680">
    <property type="entry name" value="RdRP_1"/>
    <property type="match status" value="1"/>
</dbReference>